<comment type="similarity">
    <text evidence="1">Belongs to the GST superfamily. NadH family.</text>
</comment>
<dbReference type="Gene3D" id="3.40.30.10">
    <property type="entry name" value="Glutaredoxin"/>
    <property type="match status" value="1"/>
</dbReference>
<evidence type="ECO:0000259" key="3">
    <source>
        <dbReference type="Pfam" id="PF01323"/>
    </source>
</evidence>
<dbReference type="PIRSF" id="PIRSF006386">
    <property type="entry name" value="HCCAis_GSTk"/>
    <property type="match status" value="1"/>
</dbReference>
<dbReference type="GO" id="GO:0004364">
    <property type="term" value="F:glutathione transferase activity"/>
    <property type="evidence" value="ECO:0007669"/>
    <property type="project" value="TreeGrafter"/>
</dbReference>
<dbReference type="CDD" id="cd03022">
    <property type="entry name" value="DsbA_HCCA_Iso"/>
    <property type="match status" value="1"/>
</dbReference>
<dbReference type="InterPro" id="IPR051924">
    <property type="entry name" value="GST_Kappa/NadH"/>
</dbReference>
<dbReference type="GO" id="GO:0018845">
    <property type="term" value="F:2-hydroxychromene-2-carboxylate isomerase activity"/>
    <property type="evidence" value="ECO:0007669"/>
    <property type="project" value="UniProtKB-UniRule"/>
</dbReference>
<dbReference type="GO" id="GO:0006749">
    <property type="term" value="P:glutathione metabolic process"/>
    <property type="evidence" value="ECO:0007669"/>
    <property type="project" value="TreeGrafter"/>
</dbReference>
<dbReference type="OrthoDB" id="8560325at2"/>
<keyword evidence="5" id="KW-1185">Reference proteome</keyword>
<evidence type="ECO:0000313" key="5">
    <source>
        <dbReference type="Proteomes" id="UP000283474"/>
    </source>
</evidence>
<comment type="catalytic activity">
    <reaction evidence="1">
        <text>2-hydroxychromene-2-carboxylate = (3E)-4-(2-hydroxyphenyl)-2-oxobut-3-enoate</text>
        <dbReference type="Rhea" id="RHEA:27401"/>
        <dbReference type="ChEBI" id="CHEBI:59350"/>
        <dbReference type="ChEBI" id="CHEBI:59353"/>
        <dbReference type="EC" id="5.99.1.4"/>
    </reaction>
</comment>
<dbReference type="Pfam" id="PF01323">
    <property type="entry name" value="DSBA"/>
    <property type="match status" value="1"/>
</dbReference>
<feature type="active site" description="Nucleophile" evidence="2">
    <location>
        <position position="12"/>
    </location>
</feature>
<dbReference type="InterPro" id="IPR044087">
    <property type="entry name" value="NahD-like"/>
</dbReference>
<dbReference type="InterPro" id="IPR036249">
    <property type="entry name" value="Thioredoxin-like_sf"/>
</dbReference>
<keyword evidence="1 4" id="KW-0413">Isomerase</keyword>
<proteinExistence type="inferred from homology"/>
<evidence type="ECO:0000256" key="2">
    <source>
        <dbReference type="PIRSR" id="PIRSR006386-1"/>
    </source>
</evidence>
<dbReference type="InterPro" id="IPR014440">
    <property type="entry name" value="HCCAis_GSTk"/>
</dbReference>
<dbReference type="InterPro" id="IPR001853">
    <property type="entry name" value="DSBA-like_thioredoxin_dom"/>
</dbReference>
<sequence>MKTIRYYLVPKSPWTYLGHERLLELARKHGAAIEPRPFGLTQAVFPISGGLPLNERPVQRQAYRLVELQRWSDYLGLPLTLHPKHFPVDDLAASKMIISVAQAHGNDSALRLAGAMLRAVWAEERDIADTDTLIQLANESGLNGDAVYAAHENGAPLLERYTQEAIDLKVFGAPWYEYNGESFWGQDRLDFLDRALAAPAR</sequence>
<dbReference type="GO" id="GO:0004602">
    <property type="term" value="F:glutathione peroxidase activity"/>
    <property type="evidence" value="ECO:0007669"/>
    <property type="project" value="TreeGrafter"/>
</dbReference>
<accession>A0A410GFL2</accession>
<dbReference type="SUPFAM" id="SSF52833">
    <property type="entry name" value="Thioredoxin-like"/>
    <property type="match status" value="1"/>
</dbReference>
<dbReference type="Proteomes" id="UP000283474">
    <property type="component" value="Chromosome"/>
</dbReference>
<evidence type="ECO:0000313" key="4">
    <source>
        <dbReference type="EMBL" id="QAA95097.1"/>
    </source>
</evidence>
<dbReference type="GO" id="GO:1901170">
    <property type="term" value="P:naphthalene catabolic process"/>
    <property type="evidence" value="ECO:0007669"/>
    <property type="project" value="InterPro"/>
</dbReference>
<dbReference type="PANTHER" id="PTHR42943:SF13">
    <property type="entry name" value="GLUTATHIONE S-TRANSFERASE KAPPA-RELATED"/>
    <property type="match status" value="1"/>
</dbReference>
<dbReference type="RefSeq" id="WP_128356086.1">
    <property type="nucleotide sequence ID" value="NZ_CP022987.1"/>
</dbReference>
<name>A0A410GFL2_9BURK</name>
<dbReference type="KEGG" id="pus:CKA81_15445"/>
<protein>
    <recommendedName>
        <fullName evidence="1">2-hydroxychromene-2-carboxylate isomerase</fullName>
        <ecNumber evidence="1">5.99.1.4</ecNumber>
    </recommendedName>
</protein>
<reference evidence="4 5" key="1">
    <citation type="submission" date="2017-08" db="EMBL/GenBank/DDBJ databases">
        <authorList>
            <person name="Park S.-J."/>
            <person name="Kim H."/>
        </authorList>
    </citation>
    <scope>NUCLEOTIDE SEQUENCE [LARGE SCALE GENOMIC DNA]</scope>
    <source>
        <strain evidence="5">ye3</strain>
    </source>
</reference>
<organism evidence="4 5">
    <name type="scientific">Pollutimonas thiosulfatoxidans</name>
    <dbReference type="NCBI Taxonomy" id="2028345"/>
    <lineage>
        <taxon>Bacteria</taxon>
        <taxon>Pseudomonadati</taxon>
        <taxon>Pseudomonadota</taxon>
        <taxon>Betaproteobacteria</taxon>
        <taxon>Burkholderiales</taxon>
        <taxon>Alcaligenaceae</taxon>
        <taxon>Pollutimonas</taxon>
    </lineage>
</organism>
<dbReference type="EMBL" id="CP022987">
    <property type="protein sequence ID" value="QAA95097.1"/>
    <property type="molecule type" value="Genomic_DNA"/>
</dbReference>
<dbReference type="AlphaFoldDB" id="A0A410GFL2"/>
<gene>
    <name evidence="4" type="ORF">CKA81_15445</name>
</gene>
<dbReference type="PANTHER" id="PTHR42943">
    <property type="entry name" value="GLUTATHIONE S-TRANSFERASE KAPPA"/>
    <property type="match status" value="1"/>
</dbReference>
<feature type="domain" description="DSBA-like thioredoxin" evidence="3">
    <location>
        <begin position="12"/>
        <end position="197"/>
    </location>
</feature>
<dbReference type="EC" id="5.99.1.4" evidence="1"/>
<evidence type="ECO:0000256" key="1">
    <source>
        <dbReference type="PIRNR" id="PIRNR006386"/>
    </source>
</evidence>